<proteinExistence type="predicted"/>
<organism evidence="1">
    <name type="scientific">Lepeophtheirus salmonis</name>
    <name type="common">Salmon louse</name>
    <name type="synonym">Caligus salmonis</name>
    <dbReference type="NCBI Taxonomy" id="72036"/>
    <lineage>
        <taxon>Eukaryota</taxon>
        <taxon>Metazoa</taxon>
        <taxon>Ecdysozoa</taxon>
        <taxon>Arthropoda</taxon>
        <taxon>Crustacea</taxon>
        <taxon>Multicrustacea</taxon>
        <taxon>Hexanauplia</taxon>
        <taxon>Copepoda</taxon>
        <taxon>Siphonostomatoida</taxon>
        <taxon>Caligidae</taxon>
        <taxon>Lepeophtheirus</taxon>
    </lineage>
</organism>
<evidence type="ECO:0000313" key="1">
    <source>
        <dbReference type="EMBL" id="CDW36518.1"/>
    </source>
</evidence>
<reference evidence="1" key="1">
    <citation type="submission" date="2014-05" db="EMBL/GenBank/DDBJ databases">
        <authorList>
            <person name="Chronopoulou M."/>
        </authorList>
    </citation>
    <scope>NUCLEOTIDE SEQUENCE</scope>
    <source>
        <tissue evidence="1">Whole organism</tissue>
    </source>
</reference>
<dbReference type="AlphaFoldDB" id="A0A0K2UE39"/>
<name>A0A0K2UE39_LEPSM</name>
<accession>A0A0K2UE39</accession>
<sequence length="54" mass="6600">MEELQTADHLINRCPSLSYERYEASQEKDKVLRFLRLMKCKKMKSIFEENYNLK</sequence>
<dbReference type="EMBL" id="HACA01019157">
    <property type="protein sequence ID" value="CDW36518.1"/>
    <property type="molecule type" value="Transcribed_RNA"/>
</dbReference>
<protein>
    <submittedName>
        <fullName evidence="1">Uncharacterized protein</fullName>
    </submittedName>
</protein>